<sequence length="74" mass="8554">MEQVGGTRTKFPSHGSMQNCTLIIFHQLVPFSIKQSPPFKELPLQISVKVKVCWVAVWMPEHKDLFRVFRNSVV</sequence>
<accession>A0ABC8TYA4</accession>
<organism evidence="1 2">
    <name type="scientific">Ilex paraguariensis</name>
    <name type="common">yerba mate</name>
    <dbReference type="NCBI Taxonomy" id="185542"/>
    <lineage>
        <taxon>Eukaryota</taxon>
        <taxon>Viridiplantae</taxon>
        <taxon>Streptophyta</taxon>
        <taxon>Embryophyta</taxon>
        <taxon>Tracheophyta</taxon>
        <taxon>Spermatophyta</taxon>
        <taxon>Magnoliopsida</taxon>
        <taxon>eudicotyledons</taxon>
        <taxon>Gunneridae</taxon>
        <taxon>Pentapetalae</taxon>
        <taxon>asterids</taxon>
        <taxon>campanulids</taxon>
        <taxon>Aquifoliales</taxon>
        <taxon>Aquifoliaceae</taxon>
        <taxon>Ilex</taxon>
    </lineage>
</organism>
<evidence type="ECO:0000313" key="2">
    <source>
        <dbReference type="Proteomes" id="UP001642360"/>
    </source>
</evidence>
<reference evidence="1 2" key="1">
    <citation type="submission" date="2024-02" db="EMBL/GenBank/DDBJ databases">
        <authorList>
            <person name="Vignale AGUSTIN F."/>
            <person name="Sosa J E."/>
            <person name="Modenutti C."/>
        </authorList>
    </citation>
    <scope>NUCLEOTIDE SEQUENCE [LARGE SCALE GENOMIC DNA]</scope>
</reference>
<keyword evidence="2" id="KW-1185">Reference proteome</keyword>
<protein>
    <submittedName>
        <fullName evidence="1">Uncharacterized protein</fullName>
    </submittedName>
</protein>
<dbReference type="AlphaFoldDB" id="A0ABC8TYA4"/>
<comment type="caution">
    <text evidence="1">The sequence shown here is derived from an EMBL/GenBank/DDBJ whole genome shotgun (WGS) entry which is preliminary data.</text>
</comment>
<gene>
    <name evidence="1" type="ORF">ILEXP_LOCUS44226</name>
</gene>
<name>A0ABC8TYA4_9AQUA</name>
<dbReference type="Proteomes" id="UP001642360">
    <property type="component" value="Unassembled WGS sequence"/>
</dbReference>
<proteinExistence type="predicted"/>
<evidence type="ECO:0000313" key="1">
    <source>
        <dbReference type="EMBL" id="CAK9174474.1"/>
    </source>
</evidence>
<dbReference type="EMBL" id="CAUOFW020006383">
    <property type="protein sequence ID" value="CAK9174474.1"/>
    <property type="molecule type" value="Genomic_DNA"/>
</dbReference>